<dbReference type="FunFam" id="3.30.160.60:FF:001732">
    <property type="entry name" value="Zgc:162936"/>
    <property type="match status" value="1"/>
</dbReference>
<dbReference type="GO" id="GO:0005694">
    <property type="term" value="C:chromosome"/>
    <property type="evidence" value="ECO:0007669"/>
    <property type="project" value="UniProtKB-ARBA"/>
</dbReference>
<evidence type="ECO:0000256" key="3">
    <source>
        <dbReference type="ARBA" id="ARBA00022723"/>
    </source>
</evidence>
<evidence type="ECO:0000313" key="14">
    <source>
        <dbReference type="EMBL" id="GIY07650.1"/>
    </source>
</evidence>
<name>A0AAV4QDY5_9ARAC</name>
<evidence type="ECO:0000259" key="13">
    <source>
        <dbReference type="PROSITE" id="PS50158"/>
    </source>
</evidence>
<dbReference type="InterPro" id="IPR001878">
    <property type="entry name" value="Znf_CCHC"/>
</dbReference>
<dbReference type="SMART" id="SM00355">
    <property type="entry name" value="ZnF_C2H2"/>
    <property type="match status" value="8"/>
</dbReference>
<dbReference type="Pfam" id="PF00098">
    <property type="entry name" value="zf-CCHC"/>
    <property type="match status" value="1"/>
</dbReference>
<evidence type="ECO:0000256" key="4">
    <source>
        <dbReference type="ARBA" id="ARBA00022737"/>
    </source>
</evidence>
<keyword evidence="10" id="KW-0539">Nucleus</keyword>
<dbReference type="PROSITE" id="PS00028">
    <property type="entry name" value="ZINC_FINGER_C2H2_1"/>
    <property type="match status" value="8"/>
</dbReference>
<dbReference type="Gene3D" id="4.10.60.10">
    <property type="entry name" value="Zinc finger, CCHC-type"/>
    <property type="match status" value="1"/>
</dbReference>
<dbReference type="InterPro" id="IPR013087">
    <property type="entry name" value="Znf_C2H2_type"/>
</dbReference>
<proteinExistence type="inferred from homology"/>
<keyword evidence="15" id="KW-1185">Reference proteome</keyword>
<dbReference type="FunFam" id="3.30.160.60:FF:000012">
    <property type="entry name" value="RB-associated KRAB zinc finger protein-like"/>
    <property type="match status" value="1"/>
</dbReference>
<keyword evidence="7" id="KW-0805">Transcription regulation</keyword>
<keyword evidence="5 11" id="KW-0863">Zinc-finger</keyword>
<accession>A0AAV4QDY5</accession>
<keyword evidence="4" id="KW-0677">Repeat</keyword>
<evidence type="ECO:0000256" key="9">
    <source>
        <dbReference type="ARBA" id="ARBA00023163"/>
    </source>
</evidence>
<dbReference type="Gene3D" id="3.30.160.60">
    <property type="entry name" value="Classic Zinc Finger"/>
    <property type="match status" value="8"/>
</dbReference>
<dbReference type="Pfam" id="PF12874">
    <property type="entry name" value="zf-met"/>
    <property type="match status" value="2"/>
</dbReference>
<evidence type="ECO:0000259" key="12">
    <source>
        <dbReference type="PROSITE" id="PS50157"/>
    </source>
</evidence>
<dbReference type="FunFam" id="3.30.160.60:FF:000690">
    <property type="entry name" value="Zinc finger protein 354C"/>
    <property type="match status" value="1"/>
</dbReference>
<dbReference type="FunFam" id="3.30.160.60:FF:000100">
    <property type="entry name" value="Zinc finger 45-like"/>
    <property type="match status" value="1"/>
</dbReference>
<evidence type="ECO:0000256" key="1">
    <source>
        <dbReference type="ARBA" id="ARBA00004123"/>
    </source>
</evidence>
<keyword evidence="6" id="KW-0862">Zinc</keyword>
<dbReference type="GO" id="GO:0000981">
    <property type="term" value="F:DNA-binding transcription factor activity, RNA polymerase II-specific"/>
    <property type="evidence" value="ECO:0007669"/>
    <property type="project" value="TreeGrafter"/>
</dbReference>
<feature type="domain" description="C2H2-type" evidence="12">
    <location>
        <begin position="218"/>
        <end position="245"/>
    </location>
</feature>
<evidence type="ECO:0000256" key="7">
    <source>
        <dbReference type="ARBA" id="ARBA00023015"/>
    </source>
</evidence>
<evidence type="ECO:0000256" key="8">
    <source>
        <dbReference type="ARBA" id="ARBA00023125"/>
    </source>
</evidence>
<dbReference type="FunFam" id="3.30.160.60:FF:000380">
    <property type="entry name" value="zinc finger protein 2 isoform X2"/>
    <property type="match status" value="1"/>
</dbReference>
<evidence type="ECO:0000256" key="2">
    <source>
        <dbReference type="ARBA" id="ARBA00006991"/>
    </source>
</evidence>
<comment type="subcellular location">
    <subcellularLocation>
        <location evidence="1">Nucleus</location>
    </subcellularLocation>
</comment>
<dbReference type="GO" id="GO:0045893">
    <property type="term" value="P:positive regulation of DNA-templated transcription"/>
    <property type="evidence" value="ECO:0007669"/>
    <property type="project" value="UniProtKB-ARBA"/>
</dbReference>
<dbReference type="GO" id="GO:0000977">
    <property type="term" value="F:RNA polymerase II transcription regulatory region sequence-specific DNA binding"/>
    <property type="evidence" value="ECO:0007669"/>
    <property type="project" value="TreeGrafter"/>
</dbReference>
<dbReference type="Proteomes" id="UP001054837">
    <property type="component" value="Unassembled WGS sequence"/>
</dbReference>
<evidence type="ECO:0000313" key="15">
    <source>
        <dbReference type="Proteomes" id="UP001054837"/>
    </source>
</evidence>
<dbReference type="PROSITE" id="PS50158">
    <property type="entry name" value="ZF_CCHC"/>
    <property type="match status" value="1"/>
</dbReference>
<feature type="domain" description="C2H2-type" evidence="12">
    <location>
        <begin position="134"/>
        <end position="161"/>
    </location>
</feature>
<dbReference type="GO" id="GO:0005634">
    <property type="term" value="C:nucleus"/>
    <property type="evidence" value="ECO:0007669"/>
    <property type="project" value="UniProtKB-SubCell"/>
</dbReference>
<dbReference type="Pfam" id="PF00096">
    <property type="entry name" value="zf-C2H2"/>
    <property type="match status" value="6"/>
</dbReference>
<dbReference type="SMART" id="SM00343">
    <property type="entry name" value="ZnF_C2HC"/>
    <property type="match status" value="1"/>
</dbReference>
<comment type="similarity">
    <text evidence="2">Belongs to the krueppel C2H2-type zinc-finger protein family.</text>
</comment>
<feature type="domain" description="CCHC-type" evidence="13">
    <location>
        <begin position="422"/>
        <end position="438"/>
    </location>
</feature>
<dbReference type="EMBL" id="BPLQ01004374">
    <property type="protein sequence ID" value="GIY07650.1"/>
    <property type="molecule type" value="Genomic_DNA"/>
</dbReference>
<dbReference type="PANTHER" id="PTHR24409:SF295">
    <property type="entry name" value="AZ2-RELATED"/>
    <property type="match status" value="1"/>
</dbReference>
<dbReference type="SUPFAM" id="SSF57756">
    <property type="entry name" value="Retrovirus zinc finger-like domains"/>
    <property type="match status" value="1"/>
</dbReference>
<feature type="domain" description="C2H2-type" evidence="12">
    <location>
        <begin position="17"/>
        <end position="44"/>
    </location>
</feature>
<evidence type="ECO:0000256" key="6">
    <source>
        <dbReference type="ARBA" id="ARBA00022833"/>
    </source>
</evidence>
<evidence type="ECO:0000256" key="11">
    <source>
        <dbReference type="PROSITE-ProRule" id="PRU00042"/>
    </source>
</evidence>
<feature type="domain" description="C2H2-type" evidence="12">
    <location>
        <begin position="73"/>
        <end position="100"/>
    </location>
</feature>
<keyword evidence="8" id="KW-0238">DNA-binding</keyword>
<dbReference type="InterPro" id="IPR036236">
    <property type="entry name" value="Znf_C2H2_sf"/>
</dbReference>
<feature type="domain" description="C2H2-type" evidence="12">
    <location>
        <begin position="45"/>
        <end position="72"/>
    </location>
</feature>
<dbReference type="SUPFAM" id="SSF57667">
    <property type="entry name" value="beta-beta-alpha zinc fingers"/>
    <property type="match status" value="4"/>
</dbReference>
<dbReference type="FunFam" id="3.30.160.60:FF:000671">
    <property type="entry name" value="Zinc finger protein 26"/>
    <property type="match status" value="1"/>
</dbReference>
<organism evidence="14 15">
    <name type="scientific">Caerostris darwini</name>
    <dbReference type="NCBI Taxonomy" id="1538125"/>
    <lineage>
        <taxon>Eukaryota</taxon>
        <taxon>Metazoa</taxon>
        <taxon>Ecdysozoa</taxon>
        <taxon>Arthropoda</taxon>
        <taxon>Chelicerata</taxon>
        <taxon>Arachnida</taxon>
        <taxon>Araneae</taxon>
        <taxon>Araneomorphae</taxon>
        <taxon>Entelegynae</taxon>
        <taxon>Araneoidea</taxon>
        <taxon>Araneidae</taxon>
        <taxon>Caerostris</taxon>
    </lineage>
</organism>
<feature type="domain" description="C2H2-type" evidence="12">
    <location>
        <begin position="190"/>
        <end position="217"/>
    </location>
</feature>
<keyword evidence="9" id="KW-0804">Transcription</keyword>
<protein>
    <submittedName>
        <fullName evidence="14">CCHC-type domain-containing protein</fullName>
    </submittedName>
</protein>
<dbReference type="AlphaFoldDB" id="A0AAV4QDY5"/>
<comment type="caution">
    <text evidence="14">The sequence shown here is derived from an EMBL/GenBank/DDBJ whole genome shotgun (WGS) entry which is preliminary data.</text>
</comment>
<gene>
    <name evidence="14" type="primary">AVEN_271092_1</name>
    <name evidence="14" type="ORF">CDAR_93431</name>
</gene>
<dbReference type="PANTHER" id="PTHR24409">
    <property type="entry name" value="ZINC FINGER PROTEIN 142"/>
    <property type="match status" value="1"/>
</dbReference>
<feature type="domain" description="C2H2-type" evidence="12">
    <location>
        <begin position="101"/>
        <end position="128"/>
    </location>
</feature>
<dbReference type="PROSITE" id="PS50157">
    <property type="entry name" value="ZINC_FINGER_C2H2_2"/>
    <property type="match status" value="8"/>
</dbReference>
<feature type="domain" description="C2H2-type" evidence="12">
    <location>
        <begin position="162"/>
        <end position="189"/>
    </location>
</feature>
<evidence type="ECO:0000256" key="5">
    <source>
        <dbReference type="ARBA" id="ARBA00022771"/>
    </source>
</evidence>
<sequence length="454" mass="52721">MYALKTHCLVHTGEEPYECQVCKRKFTLQSRLKRHSIVHSDKKPFVCTLCNKGFARSDSLKEHYLSHTGEKIHECSHCQKKFTHSSHLKRHIAIHDGLKPYECDTCGKCFSQFGHLKNHHKTHSENSFDTEKLHKCDVCEKMFKRKSSLKRHLEIHTNVKPFECEFCDKSYSRSCSLKIHYLTHTKELPHACDLCDKKYASKSTLRFHYLMHAQEKSHTCSVCQKGFTTRSVMKRHELIHKSEKYSCTIGQLSGWSHSQMLIIAKLKLEGNARKVYEASLQNDKELTYEKFKEAMTSHFKETPPFATEFAKFSSAVQFEFENGKDFSIRVQDPSSFAEVVDFALRVESSFEVASPNVNVISQTDSNAVEGVKEGFTKTLDLVLKQLEHLNTRIDELDKQKDIPENNYTNQPPSQRRDRKPLKCFYCGRLGHIAPECQRKRRDYQQRGLQTILIS</sequence>
<dbReference type="InterPro" id="IPR036875">
    <property type="entry name" value="Znf_CCHC_sf"/>
</dbReference>
<dbReference type="GO" id="GO:0003682">
    <property type="term" value="F:chromatin binding"/>
    <property type="evidence" value="ECO:0007669"/>
    <property type="project" value="UniProtKB-ARBA"/>
</dbReference>
<keyword evidence="3" id="KW-0479">Metal-binding</keyword>
<evidence type="ECO:0000256" key="10">
    <source>
        <dbReference type="ARBA" id="ARBA00023242"/>
    </source>
</evidence>
<dbReference type="GO" id="GO:0008270">
    <property type="term" value="F:zinc ion binding"/>
    <property type="evidence" value="ECO:0007669"/>
    <property type="project" value="UniProtKB-KW"/>
</dbReference>
<reference evidence="14 15" key="1">
    <citation type="submission" date="2021-06" db="EMBL/GenBank/DDBJ databases">
        <title>Caerostris darwini draft genome.</title>
        <authorList>
            <person name="Kono N."/>
            <person name="Arakawa K."/>
        </authorList>
    </citation>
    <scope>NUCLEOTIDE SEQUENCE [LARGE SCALE GENOMIC DNA]</scope>
</reference>
<dbReference type="FunFam" id="3.30.160.60:FF:000072">
    <property type="entry name" value="zinc finger protein 143 isoform X1"/>
    <property type="match status" value="1"/>
</dbReference>